<keyword evidence="4" id="KW-0479">Metal-binding</keyword>
<evidence type="ECO:0000313" key="8">
    <source>
        <dbReference type="EMBL" id="OSX72314.1"/>
    </source>
</evidence>
<dbReference type="InterPro" id="IPR014710">
    <property type="entry name" value="RmlC-like_jellyroll"/>
</dbReference>
<feature type="domain" description="Cupin type-1" evidence="7">
    <location>
        <begin position="51"/>
        <end position="198"/>
    </location>
</feature>
<feature type="chain" id="PRO_5012462657" description="Cupin type-1 domain-containing protein" evidence="6">
    <location>
        <begin position="26"/>
        <end position="204"/>
    </location>
</feature>
<dbReference type="SUPFAM" id="SSF51182">
    <property type="entry name" value="RmlC-like cupins"/>
    <property type="match status" value="1"/>
</dbReference>
<evidence type="ECO:0000256" key="3">
    <source>
        <dbReference type="ARBA" id="ARBA00022525"/>
    </source>
</evidence>
<organism evidence="8 9">
    <name type="scientific">Porphyra umbilicalis</name>
    <name type="common">Purple laver</name>
    <name type="synonym">Red alga</name>
    <dbReference type="NCBI Taxonomy" id="2786"/>
    <lineage>
        <taxon>Eukaryota</taxon>
        <taxon>Rhodophyta</taxon>
        <taxon>Bangiophyceae</taxon>
        <taxon>Bangiales</taxon>
        <taxon>Bangiaceae</taxon>
        <taxon>Porphyra</taxon>
    </lineage>
</organism>
<dbReference type="InterPro" id="IPR006045">
    <property type="entry name" value="Cupin_1"/>
</dbReference>
<dbReference type="InterPro" id="IPR001929">
    <property type="entry name" value="Germin"/>
</dbReference>
<keyword evidence="3" id="KW-0964">Secreted</keyword>
<evidence type="ECO:0000256" key="1">
    <source>
        <dbReference type="ARBA" id="ARBA00004613"/>
    </source>
</evidence>
<dbReference type="PANTHER" id="PTHR31238">
    <property type="entry name" value="GERMIN-LIKE PROTEIN SUBFAMILY 3 MEMBER 3"/>
    <property type="match status" value="1"/>
</dbReference>
<dbReference type="Pfam" id="PF00190">
    <property type="entry name" value="Cupin_1"/>
    <property type="match status" value="1"/>
</dbReference>
<dbReference type="Proteomes" id="UP000218209">
    <property type="component" value="Unassembled WGS sequence"/>
</dbReference>
<dbReference type="OrthoDB" id="1921208at2759"/>
<comment type="similarity">
    <text evidence="2">Belongs to the germin family.</text>
</comment>
<dbReference type="Gene3D" id="2.60.120.10">
    <property type="entry name" value="Jelly Rolls"/>
    <property type="match status" value="1"/>
</dbReference>
<evidence type="ECO:0000259" key="7">
    <source>
        <dbReference type="SMART" id="SM00835"/>
    </source>
</evidence>
<sequence>MVAHASSAATVAAVLALALTAATTAVSTAAALSIPTAAALRAAFPPDDYVLDLTELRAKATPGGGEVRAATLATHPVLGLPDLGTAVALITLPAGAINPLHMHPRAAETMIVSAGTVEAYVIGEAGGRTVHTLSPHGVALLPRALLHGQRCVSEDVDCEFFAVLNAADPGVMAAAPRLCDAPLADVADAFGVDRATAQAVCVHV</sequence>
<dbReference type="GO" id="GO:0030145">
    <property type="term" value="F:manganese ion binding"/>
    <property type="evidence" value="ECO:0007669"/>
    <property type="project" value="InterPro"/>
</dbReference>
<name>A0A1X6NUK7_PORUM</name>
<feature type="signal peptide" evidence="6">
    <location>
        <begin position="1"/>
        <end position="25"/>
    </location>
</feature>
<evidence type="ECO:0000256" key="5">
    <source>
        <dbReference type="ARBA" id="ARBA00023211"/>
    </source>
</evidence>
<dbReference type="InterPro" id="IPR011051">
    <property type="entry name" value="RmlC_Cupin_sf"/>
</dbReference>
<keyword evidence="9" id="KW-1185">Reference proteome</keyword>
<evidence type="ECO:0000256" key="6">
    <source>
        <dbReference type="SAM" id="SignalP"/>
    </source>
</evidence>
<dbReference type="PRINTS" id="PR00325">
    <property type="entry name" value="GERMIN"/>
</dbReference>
<keyword evidence="6" id="KW-0732">Signal</keyword>
<comment type="subcellular location">
    <subcellularLocation>
        <location evidence="1">Secreted</location>
    </subcellularLocation>
</comment>
<dbReference type="EMBL" id="KV919069">
    <property type="protein sequence ID" value="OSX72314.1"/>
    <property type="molecule type" value="Genomic_DNA"/>
</dbReference>
<dbReference type="GO" id="GO:0005576">
    <property type="term" value="C:extracellular region"/>
    <property type="evidence" value="ECO:0007669"/>
    <property type="project" value="UniProtKB-SubCell"/>
</dbReference>
<proteinExistence type="inferred from homology"/>
<evidence type="ECO:0000313" key="9">
    <source>
        <dbReference type="Proteomes" id="UP000218209"/>
    </source>
</evidence>
<keyword evidence="5" id="KW-0464">Manganese</keyword>
<evidence type="ECO:0000256" key="2">
    <source>
        <dbReference type="ARBA" id="ARBA00007456"/>
    </source>
</evidence>
<dbReference type="AlphaFoldDB" id="A0A1X6NUK7"/>
<protein>
    <recommendedName>
        <fullName evidence="7">Cupin type-1 domain-containing protein</fullName>
    </recommendedName>
</protein>
<evidence type="ECO:0000256" key="4">
    <source>
        <dbReference type="ARBA" id="ARBA00022723"/>
    </source>
</evidence>
<accession>A0A1X6NUK7</accession>
<gene>
    <name evidence="8" type="ORF">BU14_0446s0009</name>
</gene>
<reference evidence="8 9" key="1">
    <citation type="submission" date="2017-03" db="EMBL/GenBank/DDBJ databases">
        <title>WGS assembly of Porphyra umbilicalis.</title>
        <authorList>
            <person name="Brawley S.H."/>
            <person name="Blouin N.A."/>
            <person name="Ficko-Blean E."/>
            <person name="Wheeler G.L."/>
            <person name="Lohr M."/>
            <person name="Goodson H.V."/>
            <person name="Jenkins J.W."/>
            <person name="Blaby-Haas C.E."/>
            <person name="Helliwell K.E."/>
            <person name="Chan C."/>
            <person name="Marriage T."/>
            <person name="Bhattacharya D."/>
            <person name="Klein A.S."/>
            <person name="Badis Y."/>
            <person name="Brodie J."/>
            <person name="Cao Y."/>
            <person name="Collen J."/>
            <person name="Dittami S.M."/>
            <person name="Gachon C.M."/>
            <person name="Green B.R."/>
            <person name="Karpowicz S."/>
            <person name="Kim J.W."/>
            <person name="Kudahl U."/>
            <person name="Lin S."/>
            <person name="Michel G."/>
            <person name="Mittag M."/>
            <person name="Olson B.J."/>
            <person name="Pangilinan J."/>
            <person name="Peng Y."/>
            <person name="Qiu H."/>
            <person name="Shu S."/>
            <person name="Singer J.T."/>
            <person name="Smith A.G."/>
            <person name="Sprecher B.N."/>
            <person name="Wagner V."/>
            <person name="Wang W."/>
            <person name="Wang Z.-Y."/>
            <person name="Yan J."/>
            <person name="Yarish C."/>
            <person name="Zoeuner-Riek S."/>
            <person name="Zhuang Y."/>
            <person name="Zou Y."/>
            <person name="Lindquist E.A."/>
            <person name="Grimwood J."/>
            <person name="Barry K."/>
            <person name="Rokhsar D.S."/>
            <person name="Schmutz J."/>
            <person name="Stiller J.W."/>
            <person name="Grossman A.R."/>
            <person name="Prochnik S.E."/>
        </authorList>
    </citation>
    <scope>NUCLEOTIDE SEQUENCE [LARGE SCALE GENOMIC DNA]</scope>
    <source>
        <strain evidence="8">4086291</strain>
    </source>
</reference>
<dbReference type="SMART" id="SM00835">
    <property type="entry name" value="Cupin_1"/>
    <property type="match status" value="1"/>
</dbReference>